<sequence>MYEIDFYEDRDGYCEILNFFDDLDQSNEKSKKVLFGKIHHQLDLLQSLGPLMREPQAKYLKGYRHQLFELRPMPERIFYAAWSDGRYVLLSHYTKKQNATDPRQVDKALRLLDDWLSRKEIEQ</sequence>
<proteinExistence type="predicted"/>
<organism evidence="1 2">
    <name type="scientific">Lacticaseibacillus suilingensis</name>
    <dbReference type="NCBI Taxonomy" id="2799577"/>
    <lineage>
        <taxon>Bacteria</taxon>
        <taxon>Bacillati</taxon>
        <taxon>Bacillota</taxon>
        <taxon>Bacilli</taxon>
        <taxon>Lactobacillales</taxon>
        <taxon>Lactobacillaceae</taxon>
        <taxon>Lacticaseibacillus</taxon>
    </lineage>
</organism>
<dbReference type="EMBL" id="JBHTOA010000004">
    <property type="protein sequence ID" value="MFD1397777.1"/>
    <property type="molecule type" value="Genomic_DNA"/>
</dbReference>
<dbReference type="Proteomes" id="UP001597199">
    <property type="component" value="Unassembled WGS sequence"/>
</dbReference>
<evidence type="ECO:0000313" key="2">
    <source>
        <dbReference type="Proteomes" id="UP001597199"/>
    </source>
</evidence>
<gene>
    <name evidence="1" type="ORF">ACFQ41_00465</name>
</gene>
<name>A0ABW4BF86_9LACO</name>
<comment type="caution">
    <text evidence="1">The sequence shown here is derived from an EMBL/GenBank/DDBJ whole genome shotgun (WGS) entry which is preliminary data.</text>
</comment>
<reference evidence="2" key="1">
    <citation type="journal article" date="2019" name="Int. J. Syst. Evol. Microbiol.">
        <title>The Global Catalogue of Microorganisms (GCM) 10K type strain sequencing project: providing services to taxonomists for standard genome sequencing and annotation.</title>
        <authorList>
            <consortium name="The Broad Institute Genomics Platform"/>
            <consortium name="The Broad Institute Genome Sequencing Center for Infectious Disease"/>
            <person name="Wu L."/>
            <person name="Ma J."/>
        </authorList>
    </citation>
    <scope>NUCLEOTIDE SEQUENCE [LARGE SCALE GENOMIC DNA]</scope>
    <source>
        <strain evidence="2">CCM 9110</strain>
    </source>
</reference>
<protein>
    <submittedName>
        <fullName evidence="1">Type II toxin-antitoxin system RelE/ParE family toxin</fullName>
    </submittedName>
</protein>
<keyword evidence="2" id="KW-1185">Reference proteome</keyword>
<dbReference type="Pfam" id="PF05973">
    <property type="entry name" value="Gp49"/>
    <property type="match status" value="1"/>
</dbReference>
<dbReference type="InterPro" id="IPR009241">
    <property type="entry name" value="HigB-like"/>
</dbReference>
<evidence type="ECO:0000313" key="1">
    <source>
        <dbReference type="EMBL" id="MFD1397777.1"/>
    </source>
</evidence>
<accession>A0ABW4BF86</accession>
<dbReference type="RefSeq" id="WP_204119915.1">
    <property type="nucleotide sequence ID" value="NZ_BOLV01000047.1"/>
</dbReference>